<dbReference type="OrthoDB" id="2725974at2"/>
<dbReference type="RefSeq" id="WP_095371061.1">
    <property type="nucleotide sequence ID" value="NZ_CP022983.1"/>
</dbReference>
<name>A0A248TGZ8_9BACI</name>
<dbReference type="AlphaFoldDB" id="A0A248TGZ8"/>
<dbReference type="EMBL" id="CP022983">
    <property type="protein sequence ID" value="ASV67487.1"/>
    <property type="molecule type" value="Genomic_DNA"/>
</dbReference>
<proteinExistence type="predicted"/>
<dbReference type="InterPro" id="IPR025436">
    <property type="entry name" value="DUF4179"/>
</dbReference>
<evidence type="ECO:0008006" key="5">
    <source>
        <dbReference type="Google" id="ProtNLM"/>
    </source>
</evidence>
<gene>
    <name evidence="3" type="ORF">CKF48_09175</name>
</gene>
<evidence type="ECO:0000313" key="4">
    <source>
        <dbReference type="Proteomes" id="UP000215137"/>
    </source>
</evidence>
<dbReference type="Pfam" id="PF18705">
    <property type="entry name" value="DUF5643"/>
    <property type="match status" value="1"/>
</dbReference>
<reference evidence="3 4" key="1">
    <citation type="submission" date="2017-08" db="EMBL/GenBank/DDBJ databases">
        <title>Complete Genome Sequence of Bacillus kochii Oregon-R-modENCODE STRAIN BDGP4, isolated from Drosophila melanogaster gut.</title>
        <authorList>
            <person name="Wan K.H."/>
            <person name="Yu C."/>
            <person name="Park S."/>
            <person name="Hammonds A.S."/>
            <person name="Booth B.W."/>
            <person name="Celniker S.E."/>
        </authorList>
    </citation>
    <scope>NUCLEOTIDE SEQUENCE [LARGE SCALE GENOMIC DNA]</scope>
    <source>
        <strain evidence="3 4">BDGP4</strain>
    </source>
</reference>
<dbReference type="Proteomes" id="UP000215137">
    <property type="component" value="Chromosome"/>
</dbReference>
<keyword evidence="4" id="KW-1185">Reference proteome</keyword>
<dbReference type="InterPro" id="IPR040680">
    <property type="entry name" value="DUF5643"/>
</dbReference>
<protein>
    <recommendedName>
        <fullName evidence="5">DUF4179 domain-containing protein</fullName>
    </recommendedName>
</protein>
<accession>A0A248TGZ8</accession>
<evidence type="ECO:0000259" key="1">
    <source>
        <dbReference type="Pfam" id="PF13786"/>
    </source>
</evidence>
<dbReference type="Pfam" id="PF13786">
    <property type="entry name" value="DUF4179"/>
    <property type="match status" value="1"/>
</dbReference>
<dbReference type="Gene3D" id="2.60.40.1630">
    <property type="entry name" value="bacillus anthracis domain"/>
    <property type="match status" value="1"/>
</dbReference>
<evidence type="ECO:0000313" key="3">
    <source>
        <dbReference type="EMBL" id="ASV67487.1"/>
    </source>
</evidence>
<feature type="domain" description="DUF5643" evidence="2">
    <location>
        <begin position="227"/>
        <end position="334"/>
    </location>
</feature>
<sequence>MFEREESELAESKKIMKDLSISDDRSDQAILRGIQQAKAEKKKKKKRMQLPIKTFTAACILGLTFITSVNVSEPVAYYMSNVPGMGKIVDFVRYDKGLLAAVENNYIQKVDSSVNNKGIEFTLNSIIHDEKSLIIFYEYQSDEEDVVITLGSFQLLNEKGEVLPYHIVGEYRNDNPDSLLEIRVPLKEGDNLPNELILSTQFSKDKKLLDGVWEIPFTLDKGKIVGKKVYNVDKTLEIEGQQLTIKDVTMYPSQTAVHVYYHSQNSKKIFGINDLHLIDEKGETWNTSVIETTQINENETIIYLQSNYFTNPKELYLRFNSIRALDKEELNVEVDPIKKKILKAPKDGKLTDVEIEQGEMSIKLDTNPNQFKSAIFTHAIDADGNVISKDEPYGISYSYVDDYVLYSVPFPSEATDLGPVKLELLDYPASISAEANVKIK</sequence>
<dbReference type="KEGG" id="bko:CKF48_09175"/>
<organism evidence="3 4">
    <name type="scientific">Cytobacillus kochii</name>
    <dbReference type="NCBI Taxonomy" id="859143"/>
    <lineage>
        <taxon>Bacteria</taxon>
        <taxon>Bacillati</taxon>
        <taxon>Bacillota</taxon>
        <taxon>Bacilli</taxon>
        <taxon>Bacillales</taxon>
        <taxon>Bacillaceae</taxon>
        <taxon>Cytobacillus</taxon>
    </lineage>
</organism>
<evidence type="ECO:0000259" key="2">
    <source>
        <dbReference type="Pfam" id="PF18705"/>
    </source>
</evidence>
<feature type="domain" description="DUF4179" evidence="1">
    <location>
        <begin position="51"/>
        <end position="140"/>
    </location>
</feature>